<evidence type="ECO:0000256" key="1">
    <source>
        <dbReference type="SAM" id="Phobius"/>
    </source>
</evidence>
<dbReference type="AlphaFoldDB" id="A0A9J6QPI7"/>
<dbReference type="RefSeq" id="WP_271269687.1">
    <property type="nucleotide sequence ID" value="NZ_JAMGZJ010000078.1"/>
</dbReference>
<dbReference type="Proteomes" id="UP001061282">
    <property type="component" value="Unassembled WGS sequence"/>
</dbReference>
<keyword evidence="1" id="KW-1133">Transmembrane helix</keyword>
<accession>A0A9J6QPI7</accession>
<proteinExistence type="predicted"/>
<name>A0A9J6QPI7_9ENTR</name>
<sequence length="30" mass="3390">MNVSSRFVICINLVSASSLVVILSDKFNWF</sequence>
<evidence type="ECO:0000313" key="2">
    <source>
        <dbReference type="EMBL" id="MCU6671190.1"/>
    </source>
</evidence>
<keyword evidence="1" id="KW-0812">Transmembrane</keyword>
<keyword evidence="1" id="KW-0472">Membrane</keyword>
<keyword evidence="3" id="KW-1185">Reference proteome</keyword>
<comment type="caution">
    <text evidence="2">The sequence shown here is derived from an EMBL/GenBank/DDBJ whole genome shotgun (WGS) entry which is preliminary data.</text>
</comment>
<gene>
    <name evidence="2" type="primary">yncL</name>
    <name evidence="2" type="ORF">M8013_20915</name>
</gene>
<organism evidence="2 3">
    <name type="scientific">Silvania confinis</name>
    <dbReference type="NCBI Taxonomy" id="2926470"/>
    <lineage>
        <taxon>Bacteria</taxon>
        <taxon>Pseudomonadati</taxon>
        <taxon>Pseudomonadota</taxon>
        <taxon>Gammaproteobacteria</taxon>
        <taxon>Enterobacterales</taxon>
        <taxon>Enterobacteriaceae</taxon>
        <taxon>Silvania</taxon>
    </lineage>
</organism>
<feature type="transmembrane region" description="Helical" evidence="1">
    <location>
        <begin position="7"/>
        <end position="24"/>
    </location>
</feature>
<dbReference type="InterPro" id="IPR049611">
    <property type="entry name" value="YncL"/>
</dbReference>
<reference evidence="2" key="1">
    <citation type="submission" date="2022-05" db="EMBL/GenBank/DDBJ databases">
        <title>Description of a novel species of Leclercia; Leclercia tamurae and the Proposal for a Novel Genus Silvania gen. nov. Containing Two Novel Species Silvania hatchlandensis sp. nov. and Silvania confinis sp. nov. Isolated from the Rhizosphere of Oak.</title>
        <authorList>
            <person name="Maddock D.W."/>
            <person name="Brady C.L."/>
            <person name="Denman S."/>
            <person name="Arnold D."/>
        </authorList>
    </citation>
    <scope>NUCLEOTIDE SEQUENCE</scope>
    <source>
        <strain evidence="2">H4N4</strain>
    </source>
</reference>
<dbReference type="EMBL" id="JAMGZJ010000078">
    <property type="protein sequence ID" value="MCU6671190.1"/>
    <property type="molecule type" value="Genomic_DNA"/>
</dbReference>
<protein>
    <submittedName>
        <fullName evidence="2">Stress response membrane protein YncL</fullName>
    </submittedName>
</protein>
<evidence type="ECO:0000313" key="3">
    <source>
        <dbReference type="Proteomes" id="UP001061282"/>
    </source>
</evidence>
<dbReference type="NCBIfam" id="NF000537">
    <property type="entry name" value="YncL"/>
    <property type="match status" value="1"/>
</dbReference>